<dbReference type="GO" id="GO:0006433">
    <property type="term" value="P:prolyl-tRNA aminoacylation"/>
    <property type="evidence" value="ECO:0007669"/>
    <property type="project" value="TreeGrafter"/>
</dbReference>
<reference evidence="5 6" key="1">
    <citation type="journal article" date="2013" name="PLoS ONE">
        <title>Lactobacillus paracasei comparative genomics: towards species pan-genome definition and exploitation of diversity.</title>
        <authorList>
            <person name="Smokvina T."/>
            <person name="Wels M."/>
            <person name="Polka J."/>
            <person name="Chervaux C."/>
            <person name="Brisse S."/>
            <person name="Boekhorst J."/>
            <person name="van Hylckama Vlieg J.E."/>
            <person name="Siezen R.J."/>
        </authorList>
    </citation>
    <scope>NUCLEOTIDE SEQUENCE [LARGE SCALE GENOMIC DNA]</scope>
    <source>
        <strain evidence="5 6">Lpp123</strain>
    </source>
</reference>
<keyword evidence="1" id="KW-0963">Cytoplasm</keyword>
<dbReference type="Pfam" id="PF03129">
    <property type="entry name" value="HGTP_anticodon"/>
    <property type="match status" value="1"/>
</dbReference>
<dbReference type="PANTHER" id="PTHR42753">
    <property type="entry name" value="MITOCHONDRIAL RIBOSOME PROTEIN L39/PROLYL-TRNA LIGASE FAMILY MEMBER"/>
    <property type="match status" value="1"/>
</dbReference>
<dbReference type="GO" id="GO:0005524">
    <property type="term" value="F:ATP binding"/>
    <property type="evidence" value="ECO:0007669"/>
    <property type="project" value="UniProtKB-KW"/>
</dbReference>
<dbReference type="PANTHER" id="PTHR42753:SF2">
    <property type="entry name" value="PROLINE--TRNA LIGASE"/>
    <property type="match status" value="1"/>
</dbReference>
<dbReference type="GO" id="GO:0004827">
    <property type="term" value="F:proline-tRNA ligase activity"/>
    <property type="evidence" value="ECO:0007669"/>
    <property type="project" value="UniProtKB-EC"/>
</dbReference>
<dbReference type="EMBL" id="ANJW01001085">
    <property type="protein sequence ID" value="EPC47744.1"/>
    <property type="molecule type" value="Genomic_DNA"/>
</dbReference>
<organism evidence="5 6">
    <name type="scientific">Lacticaseibacillus paracasei subsp. paracasei Lpp123</name>
    <dbReference type="NCBI Taxonomy" id="1256201"/>
    <lineage>
        <taxon>Bacteria</taxon>
        <taxon>Bacillati</taxon>
        <taxon>Bacillota</taxon>
        <taxon>Bacilli</taxon>
        <taxon>Lactobacillales</taxon>
        <taxon>Lactobacillaceae</taxon>
        <taxon>Lacticaseibacillus</taxon>
    </lineage>
</organism>
<proteinExistence type="predicted"/>
<evidence type="ECO:0000313" key="5">
    <source>
        <dbReference type="EMBL" id="EPC47744.1"/>
    </source>
</evidence>
<protein>
    <submittedName>
        <fullName evidence="5">Prolyl-tRNA ligase</fullName>
        <ecNumber evidence="5">6.1.1.15</ecNumber>
    </submittedName>
</protein>
<comment type="caution">
    <text evidence="5">The sequence shown here is derived from an EMBL/GenBank/DDBJ whole genome shotgun (WGS) entry which is preliminary data.</text>
</comment>
<keyword evidence="3" id="KW-0030">Aminoacyl-tRNA synthetase</keyword>
<keyword evidence="5" id="KW-0436">Ligase</keyword>
<dbReference type="SUPFAM" id="SSF52954">
    <property type="entry name" value="Class II aaRS ABD-related"/>
    <property type="match status" value="1"/>
</dbReference>
<evidence type="ECO:0000256" key="2">
    <source>
        <dbReference type="ARBA" id="ARBA00022840"/>
    </source>
</evidence>
<dbReference type="AlphaFoldDB" id="A0A829GG08"/>
<evidence type="ECO:0000256" key="3">
    <source>
        <dbReference type="ARBA" id="ARBA00023146"/>
    </source>
</evidence>
<dbReference type="Gene3D" id="3.40.50.800">
    <property type="entry name" value="Anticodon-binding domain"/>
    <property type="match status" value="1"/>
</dbReference>
<dbReference type="InterPro" id="IPR004154">
    <property type="entry name" value="Anticodon-bd"/>
</dbReference>
<accession>A0A829GG08</accession>
<dbReference type="Proteomes" id="UP000014316">
    <property type="component" value="Unassembled WGS sequence"/>
</dbReference>
<dbReference type="CDD" id="cd00861">
    <property type="entry name" value="ProRS_anticodon_short"/>
    <property type="match status" value="1"/>
</dbReference>
<sequence>MLEDAGYSVLVDDRNERPGVKFADSDLIGVPLRVTVGKKAVDEIVELKLRKTGETIEVKKEELISSIKILMGQLNKQEQDN</sequence>
<keyword evidence="2" id="KW-0547">Nucleotide-binding</keyword>
<keyword evidence="2" id="KW-0067">ATP-binding</keyword>
<evidence type="ECO:0000313" key="6">
    <source>
        <dbReference type="Proteomes" id="UP000014316"/>
    </source>
</evidence>
<name>A0A829GG08_LACPA</name>
<dbReference type="EC" id="6.1.1.15" evidence="5"/>
<evidence type="ECO:0000259" key="4">
    <source>
        <dbReference type="Pfam" id="PF03129"/>
    </source>
</evidence>
<evidence type="ECO:0000256" key="1">
    <source>
        <dbReference type="ARBA" id="ARBA00022490"/>
    </source>
</evidence>
<dbReference type="InterPro" id="IPR036621">
    <property type="entry name" value="Anticodon-bd_dom_sf"/>
</dbReference>
<dbReference type="InterPro" id="IPR050062">
    <property type="entry name" value="Pro-tRNA_synthetase"/>
</dbReference>
<dbReference type="InterPro" id="IPR044140">
    <property type="entry name" value="ProRS_anticodon_short"/>
</dbReference>
<dbReference type="GO" id="GO:0005829">
    <property type="term" value="C:cytosol"/>
    <property type="evidence" value="ECO:0007669"/>
    <property type="project" value="TreeGrafter"/>
</dbReference>
<feature type="domain" description="Anticodon-binding" evidence="4">
    <location>
        <begin position="2"/>
        <end position="68"/>
    </location>
</feature>
<gene>
    <name evidence="5" type="ORF">Lpp123_18053</name>
</gene>